<proteinExistence type="predicted"/>
<comment type="caution">
    <text evidence="3">The sequence shown here is derived from an EMBL/GenBank/DDBJ whole genome shotgun (WGS) entry which is preliminary data.</text>
</comment>
<dbReference type="Gene3D" id="3.10.310.70">
    <property type="match status" value="1"/>
</dbReference>
<dbReference type="PANTHER" id="PTHR22642">
    <property type="entry name" value="IMIDAZOLONEPROPIONASE"/>
    <property type="match status" value="1"/>
</dbReference>
<dbReference type="Gene3D" id="3.20.20.140">
    <property type="entry name" value="Metal-dependent hydrolases"/>
    <property type="match status" value="1"/>
</dbReference>
<evidence type="ECO:0000256" key="1">
    <source>
        <dbReference type="SAM" id="MobiDB-lite"/>
    </source>
</evidence>
<reference evidence="3 4" key="1">
    <citation type="submission" date="2019-04" db="EMBL/GenBank/DDBJ databases">
        <title>Streptomyces piniterrae sp. nov., a heliquinomycin-producing actinomycete isolated from rhizosphere soil of Pinus yunnanensis.</title>
        <authorList>
            <person name="Zhuang X."/>
            <person name="Zhao J."/>
        </authorList>
    </citation>
    <scope>NUCLEOTIDE SEQUENCE [LARGE SCALE GENOMIC DNA]</scope>
    <source>
        <strain evidence="4">jys28</strain>
    </source>
</reference>
<feature type="region of interest" description="Disordered" evidence="1">
    <location>
        <begin position="521"/>
        <end position="541"/>
    </location>
</feature>
<dbReference type="SUPFAM" id="SSF51556">
    <property type="entry name" value="Metallo-dependent hydrolases"/>
    <property type="match status" value="1"/>
</dbReference>
<dbReference type="PANTHER" id="PTHR22642:SF2">
    <property type="entry name" value="PROTEIN LONG AFTER FAR-RED 3"/>
    <property type="match status" value="1"/>
</dbReference>
<gene>
    <name evidence="3" type="ORF">FCH28_01155</name>
</gene>
<dbReference type="CDD" id="cd01300">
    <property type="entry name" value="YtcJ_like"/>
    <property type="match status" value="1"/>
</dbReference>
<organism evidence="3 4">
    <name type="scientific">Streptomyces piniterrae</name>
    <dbReference type="NCBI Taxonomy" id="2571125"/>
    <lineage>
        <taxon>Bacteria</taxon>
        <taxon>Bacillati</taxon>
        <taxon>Actinomycetota</taxon>
        <taxon>Actinomycetes</taxon>
        <taxon>Kitasatosporales</taxon>
        <taxon>Streptomycetaceae</taxon>
        <taxon>Streptomyces</taxon>
    </lineage>
</organism>
<dbReference type="InterPro" id="IPR032466">
    <property type="entry name" value="Metal_Hydrolase"/>
</dbReference>
<dbReference type="InterPro" id="IPR013108">
    <property type="entry name" value="Amidohydro_3"/>
</dbReference>
<feature type="domain" description="Amidohydrolase 3" evidence="2">
    <location>
        <begin position="65"/>
        <end position="558"/>
    </location>
</feature>
<dbReference type="InterPro" id="IPR033932">
    <property type="entry name" value="YtcJ-like"/>
</dbReference>
<protein>
    <submittedName>
        <fullName evidence="3">Amidohydrolase</fullName>
    </submittedName>
</protein>
<dbReference type="RefSeq" id="WP_136737755.1">
    <property type="nucleotide sequence ID" value="NZ_SUMB01000001.1"/>
</dbReference>
<name>A0A4U0NXB0_9ACTN</name>
<keyword evidence="3" id="KW-0378">Hydrolase</keyword>
<evidence type="ECO:0000313" key="4">
    <source>
        <dbReference type="Proteomes" id="UP000308697"/>
    </source>
</evidence>
<dbReference type="Proteomes" id="UP000308697">
    <property type="component" value="Unassembled WGS sequence"/>
</dbReference>
<dbReference type="OrthoDB" id="3238066at2"/>
<dbReference type="GO" id="GO:0016810">
    <property type="term" value="F:hydrolase activity, acting on carbon-nitrogen (but not peptide) bonds"/>
    <property type="evidence" value="ECO:0007669"/>
    <property type="project" value="InterPro"/>
</dbReference>
<evidence type="ECO:0000313" key="3">
    <source>
        <dbReference type="EMBL" id="TJZ58802.1"/>
    </source>
</evidence>
<accession>A0A4U0NXB0</accession>
<dbReference type="EMBL" id="SUMB01000001">
    <property type="protein sequence ID" value="TJZ58802.1"/>
    <property type="molecule type" value="Genomic_DNA"/>
</dbReference>
<dbReference type="SUPFAM" id="SSF51338">
    <property type="entry name" value="Composite domain of metallo-dependent hydrolases"/>
    <property type="match status" value="1"/>
</dbReference>
<evidence type="ECO:0000259" key="2">
    <source>
        <dbReference type="Pfam" id="PF07969"/>
    </source>
</evidence>
<sequence length="563" mass="57880">MSERIPDGPRRHLPGSDRPRTVLLRGGEVHSPADPFATAMVVEGGSVAWVGEEGAADSFADGVDEIIQLDGALVTPAFTDAHVHTTATGLALTGLDLAGATTLSDALARIRAHADARPADKILLGHGWDASAWPEGRPPARAELDAATGGRPLYLTRVDVHSAVVTTALLDLVPGIRERAGFHPDAPLTGDAHHAVRKAAHATITPAQRADAQAAALAHAASLGIGSIHECAGPEISGEDDFTALLALAADNVDGGADSGVNSPRVVGYWAELIASAKDAERIRELGATGAAGDLFADGSLGSHTAHLHAPYADAGHTGAGQLDAAAVAAHVAACTEAGLQAGFHAIGDAALTTVVDGARAAADRVGLARVRAARHRVEHAEMLTDHTIAGFADLALTASVQPAFDAAWGGADGMYAARLGADRARTLNPYAALLKAGVPLALGSDSPVTPLDPWGTVRAAVFHRTRAHGISARAAFTAHTRGGWRAIGRDDAGVLVPGAPADYAVWRTGDLIVQAPDERVERWSTDPRSGTPGLPDLTPGNDLPVCLRTVVGGRTVFRRPIE</sequence>
<keyword evidence="4" id="KW-1185">Reference proteome</keyword>
<dbReference type="AlphaFoldDB" id="A0A4U0NXB0"/>
<dbReference type="Pfam" id="PF07969">
    <property type="entry name" value="Amidohydro_3"/>
    <property type="match status" value="1"/>
</dbReference>
<dbReference type="InterPro" id="IPR011059">
    <property type="entry name" value="Metal-dep_hydrolase_composite"/>
</dbReference>
<dbReference type="Gene3D" id="2.30.40.10">
    <property type="entry name" value="Urease, subunit C, domain 1"/>
    <property type="match status" value="1"/>
</dbReference>